<evidence type="ECO:0000256" key="1">
    <source>
        <dbReference type="ARBA" id="ARBA00004613"/>
    </source>
</evidence>
<evidence type="ECO:0000256" key="3">
    <source>
        <dbReference type="ARBA" id="ARBA00022525"/>
    </source>
</evidence>
<dbReference type="Proteomes" id="UP000075920">
    <property type="component" value="Unassembled WGS sequence"/>
</dbReference>
<dbReference type="GO" id="GO:0007608">
    <property type="term" value="P:sensory perception of smell"/>
    <property type="evidence" value="ECO:0007669"/>
    <property type="project" value="TreeGrafter"/>
</dbReference>
<evidence type="ECO:0000313" key="8">
    <source>
        <dbReference type="Proteomes" id="UP000075920"/>
    </source>
</evidence>
<reference evidence="7" key="2">
    <citation type="submission" date="2020-05" db="UniProtKB">
        <authorList>
            <consortium name="EnsemblMetazoa"/>
        </authorList>
    </citation>
    <scope>IDENTIFICATION</scope>
    <source>
        <strain evidence="7">MINIMUS1</strain>
    </source>
</reference>
<dbReference type="GO" id="GO:0005615">
    <property type="term" value="C:extracellular space"/>
    <property type="evidence" value="ECO:0007669"/>
    <property type="project" value="TreeGrafter"/>
</dbReference>
<comment type="similarity">
    <text evidence="2">Belongs to the PBP/GOBP family.</text>
</comment>
<dbReference type="PROSITE" id="PS51257">
    <property type="entry name" value="PROKAR_LIPOPROTEIN"/>
    <property type="match status" value="1"/>
</dbReference>
<keyword evidence="3" id="KW-0964">Secreted</keyword>
<dbReference type="EnsemblMetazoa" id="AMIN006854-RA">
    <property type="protein sequence ID" value="AMIN006854-PA"/>
    <property type="gene ID" value="AMIN006854"/>
</dbReference>
<sequence>MKTIACLVFASAIVACAMAAITDEQRDAARQLAGKCMQQTGASEDDVNRLRSGDTENADRNTRCFVQCFFQGAGFVDQDGNVQTEELTQKLASEYGQEKADELVARCRNNAGPDACERSFRLLQCYMENRATLIMERLVLVRLLSVCTIVLLAQVCSGQDILGSYFRCRNEYDIEPSVFEALRAGNFSVRNSFVECFGECFVKRAGFMNDNFTFNRDTIMRFMNRFVSKEIAEGVYSTCTDNVTPTYCVTAFEVYQCIYENAVKLFWFGAVVLLLAGRGTAQDFKGAIDHCTKDFEMDMDIVVSLKYGDFTERDPLIECFTECLMKKSGFMYDDYTYNKTLIIGFAGRYLEPEGAQAVYDNCIDRFGQTVCVTGFEMYQCIHETAVSEHSFAVAHFVKMKLLLVPVLLAVCVGAQPLTDEQMKKAEGFALGCLEQHKALNKEHLGLLREGDFSKVDGETKCFLRCFLQEAKFMDASGKLQNDYAIERLSLSREKSKVEALVKKCSTEVEDSCETAFRAVECYHREKASLL</sequence>
<keyword evidence="5" id="KW-1015">Disulfide bond</keyword>
<evidence type="ECO:0000256" key="4">
    <source>
        <dbReference type="ARBA" id="ARBA00022729"/>
    </source>
</evidence>
<dbReference type="FunFam" id="1.10.238.20:FF:000001">
    <property type="entry name" value="General odorant-binding protein lush"/>
    <property type="match status" value="2"/>
</dbReference>
<feature type="signal peptide" evidence="6">
    <location>
        <begin position="1"/>
        <end position="19"/>
    </location>
</feature>
<dbReference type="VEuPathDB" id="VectorBase:AMIN006854"/>
<evidence type="ECO:0000313" key="7">
    <source>
        <dbReference type="EnsemblMetazoa" id="AMIN006854-PA"/>
    </source>
</evidence>
<dbReference type="CDD" id="cd23992">
    <property type="entry name" value="PBP_GOBP"/>
    <property type="match status" value="4"/>
</dbReference>
<dbReference type="PANTHER" id="PTHR11857:SF43">
    <property type="entry name" value="GEO07291P1-RELATED"/>
    <property type="match status" value="1"/>
</dbReference>
<proteinExistence type="inferred from homology"/>
<evidence type="ECO:0000256" key="5">
    <source>
        <dbReference type="ARBA" id="ARBA00023157"/>
    </source>
</evidence>
<dbReference type="Gene3D" id="1.10.238.20">
    <property type="entry name" value="Pheromone/general odorant binding protein domain"/>
    <property type="match status" value="4"/>
</dbReference>
<feature type="chain" id="PRO_5008141050" evidence="6">
    <location>
        <begin position="20"/>
        <end position="530"/>
    </location>
</feature>
<reference evidence="8" key="1">
    <citation type="submission" date="2013-03" db="EMBL/GenBank/DDBJ databases">
        <title>The Genome Sequence of Anopheles minimus MINIMUS1.</title>
        <authorList>
            <consortium name="The Broad Institute Genomics Platform"/>
            <person name="Neafsey D.E."/>
            <person name="Walton C."/>
            <person name="Walker B."/>
            <person name="Young S.K."/>
            <person name="Zeng Q."/>
            <person name="Gargeya S."/>
            <person name="Fitzgerald M."/>
            <person name="Haas B."/>
            <person name="Abouelleil A."/>
            <person name="Allen A.W."/>
            <person name="Alvarado L."/>
            <person name="Arachchi H.M."/>
            <person name="Berlin A.M."/>
            <person name="Chapman S.B."/>
            <person name="Gainer-Dewar J."/>
            <person name="Goldberg J."/>
            <person name="Griggs A."/>
            <person name="Gujja S."/>
            <person name="Hansen M."/>
            <person name="Howarth C."/>
            <person name="Imamovic A."/>
            <person name="Ireland A."/>
            <person name="Larimer J."/>
            <person name="McCowan C."/>
            <person name="Murphy C."/>
            <person name="Pearson M."/>
            <person name="Poon T.W."/>
            <person name="Priest M."/>
            <person name="Roberts A."/>
            <person name="Saif S."/>
            <person name="Shea T."/>
            <person name="Sisk P."/>
            <person name="Sykes S."/>
            <person name="Wortman J."/>
            <person name="Nusbaum C."/>
            <person name="Birren B."/>
        </authorList>
    </citation>
    <scope>NUCLEOTIDE SEQUENCE [LARGE SCALE GENOMIC DNA]</scope>
    <source>
        <strain evidence="8">MINIMUS1</strain>
    </source>
</reference>
<dbReference type="PANTHER" id="PTHR11857">
    <property type="entry name" value="ODORANT BINDING PROTEIN-RELATED"/>
    <property type="match status" value="1"/>
</dbReference>
<evidence type="ECO:0000256" key="2">
    <source>
        <dbReference type="ARBA" id="ARBA00008098"/>
    </source>
</evidence>
<dbReference type="AlphaFoldDB" id="A0A182W930"/>
<keyword evidence="4 6" id="KW-0732">Signal</keyword>
<protein>
    <submittedName>
        <fullName evidence="7">Uncharacterized protein</fullName>
    </submittedName>
</protein>
<dbReference type="SMART" id="SM00708">
    <property type="entry name" value="PhBP"/>
    <property type="match status" value="4"/>
</dbReference>
<organism evidence="7 8">
    <name type="scientific">Anopheles minimus</name>
    <dbReference type="NCBI Taxonomy" id="112268"/>
    <lineage>
        <taxon>Eukaryota</taxon>
        <taxon>Metazoa</taxon>
        <taxon>Ecdysozoa</taxon>
        <taxon>Arthropoda</taxon>
        <taxon>Hexapoda</taxon>
        <taxon>Insecta</taxon>
        <taxon>Pterygota</taxon>
        <taxon>Neoptera</taxon>
        <taxon>Endopterygota</taxon>
        <taxon>Diptera</taxon>
        <taxon>Nematocera</taxon>
        <taxon>Culicoidea</taxon>
        <taxon>Culicidae</taxon>
        <taxon>Anophelinae</taxon>
        <taxon>Anopheles</taxon>
    </lineage>
</organism>
<accession>A0A182W930</accession>
<dbReference type="InterPro" id="IPR036728">
    <property type="entry name" value="PBP_GOBP_sf"/>
</dbReference>
<keyword evidence="8" id="KW-1185">Reference proteome</keyword>
<dbReference type="SUPFAM" id="SSF47565">
    <property type="entry name" value="Insect pheromone/odorant-binding proteins"/>
    <property type="match status" value="4"/>
</dbReference>
<comment type="subcellular location">
    <subcellularLocation>
        <location evidence="1">Secreted</location>
    </subcellularLocation>
</comment>
<evidence type="ECO:0000256" key="6">
    <source>
        <dbReference type="SAM" id="SignalP"/>
    </source>
</evidence>
<dbReference type="GO" id="GO:0005549">
    <property type="term" value="F:odorant binding"/>
    <property type="evidence" value="ECO:0007669"/>
    <property type="project" value="InterPro"/>
</dbReference>
<dbReference type="Pfam" id="PF01395">
    <property type="entry name" value="PBP_GOBP"/>
    <property type="match status" value="4"/>
</dbReference>
<dbReference type="InterPro" id="IPR006170">
    <property type="entry name" value="PBP/GOBP"/>
</dbReference>
<name>A0A182W930_9DIPT</name>